<dbReference type="PANTHER" id="PTHR33085:SF145">
    <property type="entry name" value="OS05G0302200 PROTEIN"/>
    <property type="match status" value="1"/>
</dbReference>
<name>A0A4U6VTQ8_SETVI</name>
<feature type="region of interest" description="Disordered" evidence="1">
    <location>
        <begin position="156"/>
        <end position="176"/>
    </location>
</feature>
<gene>
    <name evidence="2" type="ORF">SEVIR_2G187800v2</name>
</gene>
<protein>
    <recommendedName>
        <fullName evidence="4">DUF1618 domain-containing protein</fullName>
    </recommendedName>
</protein>
<accession>A0A4U6VTQ8</accession>
<feature type="compositionally biased region" description="Acidic residues" evidence="1">
    <location>
        <begin position="156"/>
        <end position="170"/>
    </location>
</feature>
<dbReference type="Proteomes" id="UP000298652">
    <property type="component" value="Chromosome 2"/>
</dbReference>
<sequence length="415" mass="46381">MGLSRRFLDLIVVNREHATRSLRRIDLKRLELFYPTPPPPPPAPTRRPTTTMESILHPDPNINSIVQFGAHSLMEILLPDPILKFGAHSLRGAGGPCDLACYPFGQRKVLTTDQAGRNLLYDASSRDVVVMPEFRKPKFPGCFSLFVPSGVGEDNYLEEEGEDDHEGEGEVDAKYEREGGGAGSLYLMVRCLREVKTFDFEVLFYGNGRKTSHCKLLPLPPFVLEPIHRHEYPEIRSYAVVGGGSHICVSVDGRGTYTLDTVSHTWDKVGNWMLPFHGKVEYVPEFKLWFGLSSDGRHLAAADLSTMDAHSPPQVAAGHSWEEFQRPVEWAERGLDIDQVGVQLVNLGSGRFCIARFFMNSLESEDCVVYFAILTGVEMVSCVLPSGKVVLDMIPHKAMFHLRSTVDGGYIEQLF</sequence>
<evidence type="ECO:0000256" key="1">
    <source>
        <dbReference type="SAM" id="MobiDB-lite"/>
    </source>
</evidence>
<organism evidence="2 3">
    <name type="scientific">Setaria viridis</name>
    <name type="common">Green bristlegrass</name>
    <name type="synonym">Setaria italica subsp. viridis</name>
    <dbReference type="NCBI Taxonomy" id="4556"/>
    <lineage>
        <taxon>Eukaryota</taxon>
        <taxon>Viridiplantae</taxon>
        <taxon>Streptophyta</taxon>
        <taxon>Embryophyta</taxon>
        <taxon>Tracheophyta</taxon>
        <taxon>Spermatophyta</taxon>
        <taxon>Magnoliopsida</taxon>
        <taxon>Liliopsida</taxon>
        <taxon>Poales</taxon>
        <taxon>Poaceae</taxon>
        <taxon>PACMAD clade</taxon>
        <taxon>Panicoideae</taxon>
        <taxon>Panicodae</taxon>
        <taxon>Paniceae</taxon>
        <taxon>Cenchrinae</taxon>
        <taxon>Setaria</taxon>
    </lineage>
</organism>
<reference evidence="2" key="1">
    <citation type="submission" date="2019-03" db="EMBL/GenBank/DDBJ databases">
        <title>WGS assembly of Setaria viridis.</title>
        <authorList>
            <person name="Huang P."/>
            <person name="Jenkins J."/>
            <person name="Grimwood J."/>
            <person name="Barry K."/>
            <person name="Healey A."/>
            <person name="Mamidi S."/>
            <person name="Sreedasyam A."/>
            <person name="Shu S."/>
            <person name="Feldman M."/>
            <person name="Wu J."/>
            <person name="Yu Y."/>
            <person name="Chen C."/>
            <person name="Johnson J."/>
            <person name="Rokhsar D."/>
            <person name="Baxter I."/>
            <person name="Schmutz J."/>
            <person name="Brutnell T."/>
            <person name="Kellogg E."/>
        </authorList>
    </citation>
    <scope>NUCLEOTIDE SEQUENCE [LARGE SCALE GENOMIC DNA]</scope>
</reference>
<dbReference type="Gramene" id="TKW32742">
    <property type="protein sequence ID" value="TKW32742"/>
    <property type="gene ID" value="SEVIR_2G187800v2"/>
</dbReference>
<dbReference type="AlphaFoldDB" id="A0A4U6VTQ8"/>
<dbReference type="EMBL" id="CM016553">
    <property type="protein sequence ID" value="TKW32742.1"/>
    <property type="molecule type" value="Genomic_DNA"/>
</dbReference>
<dbReference type="Pfam" id="PF07893">
    <property type="entry name" value="DUF1668"/>
    <property type="match status" value="1"/>
</dbReference>
<proteinExistence type="predicted"/>
<keyword evidence="3" id="KW-1185">Reference proteome</keyword>
<dbReference type="OMA" id="SHAPTIR"/>
<dbReference type="PANTHER" id="PTHR33085">
    <property type="entry name" value="OS12G0113100 PROTEIN-RELATED"/>
    <property type="match status" value="1"/>
</dbReference>
<evidence type="ECO:0000313" key="3">
    <source>
        <dbReference type="Proteomes" id="UP000298652"/>
    </source>
</evidence>
<evidence type="ECO:0008006" key="4">
    <source>
        <dbReference type="Google" id="ProtNLM"/>
    </source>
</evidence>
<evidence type="ECO:0000313" key="2">
    <source>
        <dbReference type="EMBL" id="TKW32742.1"/>
    </source>
</evidence>
<dbReference type="InterPro" id="IPR012871">
    <property type="entry name" value="DUF1668_ORYSA"/>
</dbReference>